<feature type="compositionally biased region" description="Gly residues" evidence="1">
    <location>
        <begin position="24"/>
        <end position="33"/>
    </location>
</feature>
<dbReference type="GO" id="GO:0008236">
    <property type="term" value="F:serine-type peptidase activity"/>
    <property type="evidence" value="ECO:0007669"/>
    <property type="project" value="InterPro"/>
</dbReference>
<evidence type="ECO:0000313" key="4">
    <source>
        <dbReference type="Proteomes" id="UP000032702"/>
    </source>
</evidence>
<protein>
    <submittedName>
        <fullName evidence="3">Peptidase, S41 family</fullName>
    </submittedName>
</protein>
<comment type="caution">
    <text evidence="3">The sequence shown here is derived from an EMBL/GenBank/DDBJ whole genome shotgun (WGS) entry which is preliminary data.</text>
</comment>
<feature type="compositionally biased region" description="Basic residues" evidence="1">
    <location>
        <begin position="8"/>
        <end position="17"/>
    </location>
</feature>
<feature type="compositionally biased region" description="Basic and acidic residues" evidence="1">
    <location>
        <begin position="100"/>
        <end position="109"/>
    </location>
</feature>
<accession>Q08ST8</accession>
<dbReference type="AlphaFoldDB" id="Q08ST8"/>
<sequence length="619" mass="66409">MLIQIRHGGFRHTRHPAAHPAGPPGWGGRGGVPEPGAGLPPALHAGDEGVAPRARDHPRACHPGGPQPLGDEPDHRADDPAWAGDGQARPRREGAHHHPHPESGRDADGARTAVAGDRGGGALARHGPWHAAGRRAAPGDRRTRPPFLRGPHRPGGHFSFRQPGVPMTFFRFANAPIAAVALMLAALPGLSWAQQPTKTDTPEPSAVLSPAQADAAFQAIVAELDRSYVFPEKLPTIRAALHQAKAAGRYDVDTPSVFAERITEDMKAASADGHLYLYYAPAESAAAKTSRAEGPKPGDALDTFLRAQAARDHHGLSDARLLAGNLRYLRITGFEWIEDETGAVYDDAMRFLRDADAIIIDIRGNGGGSHAAVRYLTSHFMDSDQLLFTFLKPGEPPKQSHTLEHLPAGRMKGKPLYVLIDGGVASAGEDFAYQVSQFRLGELVGERTAGSANNNLLVPVDPGFMLSVSYGRPVHAVSGGNWQGTGIAPTVPAESSTALDVAQSLALKRLATRPDATPRQRAEYAWAQIGLEARRHPPAVTVARLKTLAGRYGQATVTFKNDALWLSTRPGGPTRRMTPLTEDGLFAIEGNEMLRARFTSAGLETLWRGDPNPRRFPKK</sequence>
<dbReference type="PANTHER" id="PTHR11261:SF3">
    <property type="entry name" value="RETINOL-BINDING PROTEIN 3"/>
    <property type="match status" value="1"/>
</dbReference>
<evidence type="ECO:0000259" key="2">
    <source>
        <dbReference type="SMART" id="SM00245"/>
    </source>
</evidence>
<proteinExistence type="predicted"/>
<dbReference type="GO" id="GO:0006508">
    <property type="term" value="P:proteolysis"/>
    <property type="evidence" value="ECO:0007669"/>
    <property type="project" value="InterPro"/>
</dbReference>
<dbReference type="PATRIC" id="fig|378806.16.peg.2405"/>
<dbReference type="Proteomes" id="UP000032702">
    <property type="component" value="Unassembled WGS sequence"/>
</dbReference>
<organism evidence="3 4">
    <name type="scientific">Stigmatella aurantiaca (strain DW4/3-1)</name>
    <dbReference type="NCBI Taxonomy" id="378806"/>
    <lineage>
        <taxon>Bacteria</taxon>
        <taxon>Pseudomonadati</taxon>
        <taxon>Myxococcota</taxon>
        <taxon>Myxococcia</taxon>
        <taxon>Myxococcales</taxon>
        <taxon>Cystobacterineae</taxon>
        <taxon>Archangiaceae</taxon>
        <taxon>Stigmatella</taxon>
    </lineage>
</organism>
<evidence type="ECO:0000313" key="3">
    <source>
        <dbReference type="EMBL" id="EAU63529.1"/>
    </source>
</evidence>
<feature type="domain" description="Tail specific protease" evidence="2">
    <location>
        <begin position="302"/>
        <end position="494"/>
    </location>
</feature>
<dbReference type="SMART" id="SM00245">
    <property type="entry name" value="TSPc"/>
    <property type="match status" value="1"/>
</dbReference>
<dbReference type="PANTHER" id="PTHR11261">
    <property type="entry name" value="INTERPHOTORECEPTOR RETINOID-BINDING PROTEIN"/>
    <property type="match status" value="1"/>
</dbReference>
<dbReference type="InterPro" id="IPR005151">
    <property type="entry name" value="Tail-specific_protease"/>
</dbReference>
<dbReference type="EMBL" id="AAMD01000158">
    <property type="protein sequence ID" value="EAU63529.1"/>
    <property type="molecule type" value="Genomic_DNA"/>
</dbReference>
<dbReference type="Pfam" id="PF03572">
    <property type="entry name" value="Peptidase_S41"/>
    <property type="match status" value="1"/>
</dbReference>
<dbReference type="SUPFAM" id="SSF52096">
    <property type="entry name" value="ClpP/crotonase"/>
    <property type="match status" value="1"/>
</dbReference>
<evidence type="ECO:0000256" key="1">
    <source>
        <dbReference type="SAM" id="MobiDB-lite"/>
    </source>
</evidence>
<gene>
    <name evidence="3" type="ORF">STIAU_7192</name>
</gene>
<dbReference type="CDD" id="cd07563">
    <property type="entry name" value="Peptidase_S41_IRBP"/>
    <property type="match status" value="1"/>
</dbReference>
<dbReference type="InterPro" id="IPR029045">
    <property type="entry name" value="ClpP/crotonase-like_dom_sf"/>
</dbReference>
<reference evidence="3 4" key="1">
    <citation type="submission" date="2006-04" db="EMBL/GenBank/DDBJ databases">
        <authorList>
            <person name="Nierman W.C."/>
        </authorList>
    </citation>
    <scope>NUCLEOTIDE SEQUENCE [LARGE SCALE GENOMIC DNA]</scope>
    <source>
        <strain evidence="3 4">DW4/3-1</strain>
    </source>
</reference>
<dbReference type="Gene3D" id="3.90.226.10">
    <property type="entry name" value="2-enoyl-CoA Hydratase, Chain A, domain 1"/>
    <property type="match status" value="1"/>
</dbReference>
<name>Q08ST8_STIAD</name>
<feature type="region of interest" description="Disordered" evidence="1">
    <location>
        <begin position="1"/>
        <end position="156"/>
    </location>
</feature>
<dbReference type="Gene3D" id="3.30.750.44">
    <property type="match status" value="1"/>
</dbReference>